<feature type="compositionally biased region" description="Polar residues" evidence="1">
    <location>
        <begin position="755"/>
        <end position="765"/>
    </location>
</feature>
<evidence type="ECO:0000313" key="2">
    <source>
        <dbReference type="EMBL" id="EED87495.1"/>
    </source>
</evidence>
<evidence type="ECO:0000256" key="1">
    <source>
        <dbReference type="SAM" id="MobiDB-lite"/>
    </source>
</evidence>
<gene>
    <name evidence="2" type="ORF">THAPSDRAFT_25874</name>
</gene>
<dbReference type="HOGENOM" id="CLU_311820_0_0_1"/>
<reference evidence="2 3" key="2">
    <citation type="journal article" date="2008" name="Nature">
        <title>The Phaeodactylum genome reveals the evolutionary history of diatom genomes.</title>
        <authorList>
            <person name="Bowler C."/>
            <person name="Allen A.E."/>
            <person name="Badger J.H."/>
            <person name="Grimwood J."/>
            <person name="Jabbari K."/>
            <person name="Kuo A."/>
            <person name="Maheswari U."/>
            <person name="Martens C."/>
            <person name="Maumus F."/>
            <person name="Otillar R.P."/>
            <person name="Rayko E."/>
            <person name="Salamov A."/>
            <person name="Vandepoele K."/>
            <person name="Beszteri B."/>
            <person name="Gruber A."/>
            <person name="Heijde M."/>
            <person name="Katinka M."/>
            <person name="Mock T."/>
            <person name="Valentin K."/>
            <person name="Verret F."/>
            <person name="Berges J.A."/>
            <person name="Brownlee C."/>
            <person name="Cadoret J.P."/>
            <person name="Chiovitti A."/>
            <person name="Choi C.J."/>
            <person name="Coesel S."/>
            <person name="De Martino A."/>
            <person name="Detter J.C."/>
            <person name="Durkin C."/>
            <person name="Falciatore A."/>
            <person name="Fournet J."/>
            <person name="Haruta M."/>
            <person name="Huysman M.J."/>
            <person name="Jenkins B.D."/>
            <person name="Jiroutova K."/>
            <person name="Jorgensen R.E."/>
            <person name="Joubert Y."/>
            <person name="Kaplan A."/>
            <person name="Kroger N."/>
            <person name="Kroth P.G."/>
            <person name="La Roche J."/>
            <person name="Lindquist E."/>
            <person name="Lommer M."/>
            <person name="Martin-Jezequel V."/>
            <person name="Lopez P.J."/>
            <person name="Lucas S."/>
            <person name="Mangogna M."/>
            <person name="McGinnis K."/>
            <person name="Medlin L.K."/>
            <person name="Montsant A."/>
            <person name="Oudot-Le Secq M.P."/>
            <person name="Napoli C."/>
            <person name="Obornik M."/>
            <person name="Parker M.S."/>
            <person name="Petit J.L."/>
            <person name="Porcel B.M."/>
            <person name="Poulsen N."/>
            <person name="Robison M."/>
            <person name="Rychlewski L."/>
            <person name="Rynearson T.A."/>
            <person name="Schmutz J."/>
            <person name="Shapiro H."/>
            <person name="Siaut M."/>
            <person name="Stanley M."/>
            <person name="Sussman M.R."/>
            <person name="Taylor A.R."/>
            <person name="Vardi A."/>
            <person name="von Dassow P."/>
            <person name="Vyverman W."/>
            <person name="Willis A."/>
            <person name="Wyrwicz L.S."/>
            <person name="Rokhsar D.S."/>
            <person name="Weissenbach J."/>
            <person name="Armbrust E.V."/>
            <person name="Green B.R."/>
            <person name="Van de Peer Y."/>
            <person name="Grigoriev I.V."/>
        </authorList>
    </citation>
    <scope>NUCLEOTIDE SEQUENCE [LARGE SCALE GENOMIC DNA]</scope>
    <source>
        <strain evidence="2 3">CCMP1335</strain>
    </source>
</reference>
<reference evidence="2 3" key="1">
    <citation type="journal article" date="2004" name="Science">
        <title>The genome of the diatom Thalassiosira pseudonana: ecology, evolution, and metabolism.</title>
        <authorList>
            <person name="Armbrust E.V."/>
            <person name="Berges J.A."/>
            <person name="Bowler C."/>
            <person name="Green B.R."/>
            <person name="Martinez D."/>
            <person name="Putnam N.H."/>
            <person name="Zhou S."/>
            <person name="Allen A.E."/>
            <person name="Apt K.E."/>
            <person name="Bechner M."/>
            <person name="Brzezinski M.A."/>
            <person name="Chaal B.K."/>
            <person name="Chiovitti A."/>
            <person name="Davis A.K."/>
            <person name="Demarest M.S."/>
            <person name="Detter J.C."/>
            <person name="Glavina T."/>
            <person name="Goodstein D."/>
            <person name="Hadi M.Z."/>
            <person name="Hellsten U."/>
            <person name="Hildebrand M."/>
            <person name="Jenkins B.D."/>
            <person name="Jurka J."/>
            <person name="Kapitonov V.V."/>
            <person name="Kroger N."/>
            <person name="Lau W.W."/>
            <person name="Lane T.W."/>
            <person name="Larimer F.W."/>
            <person name="Lippmeier J.C."/>
            <person name="Lucas S."/>
            <person name="Medina M."/>
            <person name="Montsant A."/>
            <person name="Obornik M."/>
            <person name="Parker M.S."/>
            <person name="Palenik B."/>
            <person name="Pazour G.J."/>
            <person name="Richardson P.M."/>
            <person name="Rynearson T.A."/>
            <person name="Saito M.A."/>
            <person name="Schwartz D.C."/>
            <person name="Thamatrakoln K."/>
            <person name="Valentin K."/>
            <person name="Vardi A."/>
            <person name="Wilkerson F.P."/>
            <person name="Rokhsar D.S."/>
        </authorList>
    </citation>
    <scope>NUCLEOTIDE SEQUENCE [LARGE SCALE GENOMIC DNA]</scope>
    <source>
        <strain evidence="2 3">CCMP1335</strain>
    </source>
</reference>
<feature type="region of interest" description="Disordered" evidence="1">
    <location>
        <begin position="528"/>
        <end position="547"/>
    </location>
</feature>
<dbReference type="Proteomes" id="UP000001449">
    <property type="component" value="Chromosome 23"/>
</dbReference>
<feature type="region of interest" description="Disordered" evidence="1">
    <location>
        <begin position="420"/>
        <end position="456"/>
    </location>
</feature>
<dbReference type="PaxDb" id="35128-Thaps25874"/>
<sequence>MASFIQKSDPWIENTFLYSCSFSNNDQHPLHYDTRDSHGYTKEYEENNNNTMHQEPSQFDSQQFECTENTIPSGLIDSQPDGLQGVVGGGIESNNNNNNSVVVTPPPSRQAKIVQIIHRGGSGWIGNSVVGKATVRGNTNRTITAAAADDDEHCPPYIILHDGKYSTVAFLSREAMESVGLDTTLFDLDRIKNHDNSGAAGEESSPIKTRTRRGRAKKTLGHRADESDAGDISDASSVTSTMSSRAERAARRAKQPLSSTAINSNKVTLRDKSLVSITHYTVSTVLQCCSSSNIHHNRVLNSLDIPSNIQKQLHNQLHSHLFLCLYLQGPITIIGGENQGLIGNSVDVHCSVRLRQLLRDHDDGGVGDERGERGGRSHETLLEKLEACHLFYQNAMKKKVELQQQQRGSLMCWGSDVSEDVGQGRGGKKRLHGKRNNKGKTSRRKGENGSNFLVPDWPWTSRLDSVPSNITAAEHSPGNVDQLLGGGLDDMLGSHPDEYETESPSKRTAGRASTGTYLAQWDLIDSDDEEGKEEGAGNDGGEKATGDEVQQGDAAALFENVDYLDEILDFSSESEAAAETLEKSNPPDDDAEDDERDEVRNNTASFVGIDQMIVEEDSEDDDGDNGHLYTQPDAMVNDDFDEDGPFSQVPISLKSDSPKKAYDDGPESQIPIGLRKQPQKRAYTRTQRRSFPEKSTEPINEESQIPLITRRTLRQVQSDDDDGPESQLPFGILLKQPPTASKHHVEEKPEESRNESQLPFATRRSTFAKGGEQYYDSDDSDSWMKVVPRSKGNSNLSAVQRRAAKGSNNDRSQLAGEGSEENTPTNRRGGAEAAIEVVEEDDFSPDNHAQGEELQSSHNKSRRDRDHHVSFNLEKSNPLPASNVERASKPAVQSQSTSTSAATRVKSAKPPTRPVYGGMVPKKRKNYDMNEFFSRARRMYEC</sequence>
<dbReference type="EMBL" id="CM000654">
    <property type="protein sequence ID" value="EED87495.1"/>
    <property type="molecule type" value="Genomic_DNA"/>
</dbReference>
<evidence type="ECO:0000313" key="3">
    <source>
        <dbReference type="Proteomes" id="UP000001449"/>
    </source>
</evidence>
<accession>B8CGH3</accession>
<feature type="region of interest" description="Disordered" evidence="1">
    <location>
        <begin position="571"/>
        <end position="922"/>
    </location>
</feature>
<feature type="compositionally biased region" description="Acidic residues" evidence="1">
    <location>
        <begin position="613"/>
        <end position="623"/>
    </location>
</feature>
<organism evidence="2 3">
    <name type="scientific">Thalassiosira pseudonana</name>
    <name type="common">Marine diatom</name>
    <name type="synonym">Cyclotella nana</name>
    <dbReference type="NCBI Taxonomy" id="35128"/>
    <lineage>
        <taxon>Eukaryota</taxon>
        <taxon>Sar</taxon>
        <taxon>Stramenopiles</taxon>
        <taxon>Ochrophyta</taxon>
        <taxon>Bacillariophyta</taxon>
        <taxon>Coscinodiscophyceae</taxon>
        <taxon>Thalassiosirophycidae</taxon>
        <taxon>Thalassiosirales</taxon>
        <taxon>Thalassiosiraceae</taxon>
        <taxon>Thalassiosira</taxon>
    </lineage>
</organism>
<feature type="compositionally biased region" description="Low complexity" evidence="1">
    <location>
        <begin position="893"/>
        <end position="903"/>
    </location>
</feature>
<dbReference type="AlphaFoldDB" id="B8CGH3"/>
<feature type="region of interest" description="Disordered" evidence="1">
    <location>
        <begin position="193"/>
        <end position="257"/>
    </location>
</feature>
<feature type="compositionally biased region" description="Acidic residues" evidence="1">
    <location>
        <begin position="587"/>
        <end position="596"/>
    </location>
</feature>
<name>B8CGH3_THAPS</name>
<dbReference type="GeneID" id="7442688"/>
<feature type="compositionally biased region" description="Basic residues" evidence="1">
    <location>
        <begin position="209"/>
        <end position="221"/>
    </location>
</feature>
<feature type="compositionally biased region" description="Basic residues" evidence="1">
    <location>
        <begin position="426"/>
        <end position="443"/>
    </location>
</feature>
<dbReference type="KEGG" id="tps:THAPSDRAFT_25874"/>
<keyword evidence="3" id="KW-1185">Reference proteome</keyword>
<feature type="compositionally biased region" description="Basic residues" evidence="1">
    <location>
        <begin position="677"/>
        <end position="688"/>
    </location>
</feature>
<dbReference type="RefSeq" id="XP_002295191.1">
    <property type="nucleotide sequence ID" value="XM_002295155.1"/>
</dbReference>
<protein>
    <submittedName>
        <fullName evidence="2">Uncharacterized protein</fullName>
    </submittedName>
</protein>
<proteinExistence type="predicted"/>
<feature type="compositionally biased region" description="Low complexity" evidence="1">
    <location>
        <begin position="233"/>
        <end position="244"/>
    </location>
</feature>
<feature type="region of interest" description="Disordered" evidence="1">
    <location>
        <begin position="469"/>
        <end position="513"/>
    </location>
</feature>
<feature type="compositionally biased region" description="Basic and acidic residues" evidence="1">
    <location>
        <begin position="743"/>
        <end position="754"/>
    </location>
</feature>
<dbReference type="InParanoid" id="B8CGH3"/>